<dbReference type="EMBL" id="BA000028">
    <property type="protein sequence ID" value="BAC13876.1"/>
    <property type="molecule type" value="Genomic_DNA"/>
</dbReference>
<dbReference type="Gene3D" id="1.10.287.760">
    <property type="entry name" value="YqgQ-like"/>
    <property type="match status" value="1"/>
</dbReference>
<dbReference type="Pfam" id="PF06014">
    <property type="entry name" value="YqgQ-like"/>
    <property type="match status" value="1"/>
</dbReference>
<dbReference type="SUPFAM" id="SSF158379">
    <property type="entry name" value="YqgQ-like"/>
    <property type="match status" value="1"/>
</dbReference>
<sequence>MKTMIEVRNLLKRFGAFIYTGDRLGDLELIEFELNDLYQYGFITQHEFLMAKLCVEKEKNQLKGNG</sequence>
<organism evidence="1 2">
    <name type="scientific">Oceanobacillus iheyensis (strain DSM 14371 / CIP 107618 / JCM 11309 / KCTC 3954 / HTE831)</name>
    <dbReference type="NCBI Taxonomy" id="221109"/>
    <lineage>
        <taxon>Bacteria</taxon>
        <taxon>Bacillati</taxon>
        <taxon>Bacillota</taxon>
        <taxon>Bacilli</taxon>
        <taxon>Bacillales</taxon>
        <taxon>Bacillaceae</taxon>
        <taxon>Oceanobacillus</taxon>
    </lineage>
</organism>
<dbReference type="KEGG" id="oih:OB1920"/>
<evidence type="ECO:0000313" key="2">
    <source>
        <dbReference type="Proteomes" id="UP000000822"/>
    </source>
</evidence>
<name>Q8EQ09_OCEIH</name>
<dbReference type="HOGENOM" id="CLU_189250_1_0_9"/>
<accession>Q8EQ09</accession>
<dbReference type="OrthoDB" id="2361671at2"/>
<reference evidence="1 2" key="1">
    <citation type="journal article" date="2001" name="FEMS Microbiol. Lett.">
        <title>Oceanobacillus iheyensis gen. nov., sp. nov., a deep-sea extremely halotolerant and alkaliphilic species isolated from a depth of 1050 m on the Iheya Ridge.</title>
        <authorList>
            <person name="Lu J."/>
            <person name="Nogi Y."/>
            <person name="Takami H."/>
        </authorList>
    </citation>
    <scope>NUCLEOTIDE SEQUENCE [LARGE SCALE GENOMIC DNA]</scope>
    <source>
        <strain evidence="2">DSM 14371 / CIP 107618 / JCM 11309 / KCTC 3954 / HTE831</strain>
    </source>
</reference>
<dbReference type="eggNOG" id="COG4483">
    <property type="taxonomic scope" value="Bacteria"/>
</dbReference>
<dbReference type="PhylomeDB" id="Q8EQ09"/>
<dbReference type="InterPro" id="IPR009256">
    <property type="entry name" value="YqgQ-like"/>
</dbReference>
<keyword evidence="2" id="KW-1185">Reference proteome</keyword>
<dbReference type="Proteomes" id="UP000000822">
    <property type="component" value="Chromosome"/>
</dbReference>
<dbReference type="STRING" id="221109.gene:10734160"/>
<protein>
    <submittedName>
        <fullName evidence="1">Hypothetical conserved protein</fullName>
    </submittedName>
</protein>
<dbReference type="AlphaFoldDB" id="Q8EQ09"/>
<gene>
    <name evidence="1" type="ordered locus">OB1920</name>
</gene>
<dbReference type="InterPro" id="IPR023164">
    <property type="entry name" value="YqgQ-like_sf"/>
</dbReference>
<reference evidence="1 2" key="2">
    <citation type="journal article" date="2002" name="Nucleic Acids Res.">
        <title>Genome sequence of Oceanobacillus iheyensis isolated from the Iheya Ridge and its unexpected adaptive capabilities to extreme environments.</title>
        <authorList>
            <person name="Takami H."/>
            <person name="Takaki Y."/>
            <person name="Uchiyama I."/>
        </authorList>
    </citation>
    <scope>NUCLEOTIDE SEQUENCE [LARGE SCALE GENOMIC DNA]</scope>
    <source>
        <strain evidence="2">DSM 14371 / CIP 107618 / JCM 11309 / KCTC 3954 / HTE831</strain>
    </source>
</reference>
<evidence type="ECO:0000313" key="1">
    <source>
        <dbReference type="EMBL" id="BAC13876.1"/>
    </source>
</evidence>
<proteinExistence type="predicted"/>